<gene>
    <name evidence="1" type="ORF">WICMUC_001736</name>
</gene>
<dbReference type="EMBL" id="JAEUBF010000506">
    <property type="protein sequence ID" value="KAH3677633.1"/>
    <property type="molecule type" value="Genomic_DNA"/>
</dbReference>
<name>A0A9P8PSP9_9ASCO</name>
<comment type="caution">
    <text evidence="1">The sequence shown here is derived from an EMBL/GenBank/DDBJ whole genome shotgun (WGS) entry which is preliminary data.</text>
</comment>
<organism evidence="1 2">
    <name type="scientific">Wickerhamomyces mucosus</name>
    <dbReference type="NCBI Taxonomy" id="1378264"/>
    <lineage>
        <taxon>Eukaryota</taxon>
        <taxon>Fungi</taxon>
        <taxon>Dikarya</taxon>
        <taxon>Ascomycota</taxon>
        <taxon>Saccharomycotina</taxon>
        <taxon>Saccharomycetes</taxon>
        <taxon>Phaffomycetales</taxon>
        <taxon>Wickerhamomycetaceae</taxon>
        <taxon>Wickerhamomyces</taxon>
    </lineage>
</organism>
<dbReference type="Proteomes" id="UP000769528">
    <property type="component" value="Unassembled WGS sequence"/>
</dbReference>
<evidence type="ECO:0000313" key="2">
    <source>
        <dbReference type="Proteomes" id="UP000769528"/>
    </source>
</evidence>
<keyword evidence="2" id="KW-1185">Reference proteome</keyword>
<proteinExistence type="predicted"/>
<reference evidence="1" key="2">
    <citation type="submission" date="2021-01" db="EMBL/GenBank/DDBJ databases">
        <authorList>
            <person name="Schikora-Tamarit M.A."/>
        </authorList>
    </citation>
    <scope>NUCLEOTIDE SEQUENCE</scope>
    <source>
        <strain evidence="1">CBS6341</strain>
    </source>
</reference>
<reference evidence="1" key="1">
    <citation type="journal article" date="2021" name="Open Biol.">
        <title>Shared evolutionary footprints suggest mitochondrial oxidative damage underlies multiple complex I losses in fungi.</title>
        <authorList>
            <person name="Schikora-Tamarit M.A."/>
            <person name="Marcet-Houben M."/>
            <person name="Nosek J."/>
            <person name="Gabaldon T."/>
        </authorList>
    </citation>
    <scope>NUCLEOTIDE SEQUENCE</scope>
    <source>
        <strain evidence="1">CBS6341</strain>
    </source>
</reference>
<dbReference type="AlphaFoldDB" id="A0A9P8PSP9"/>
<sequence>MEELLEVMNESGDELDSCTETEFKDDAETEMLDWVMDSTNIKDDATEVLESKSVESAGSTNVTDDREELLELESEFDGKMELLKTE</sequence>
<accession>A0A9P8PSP9</accession>
<evidence type="ECO:0000313" key="1">
    <source>
        <dbReference type="EMBL" id="KAH3677633.1"/>
    </source>
</evidence>
<protein>
    <submittedName>
        <fullName evidence="1">Uncharacterized protein</fullName>
    </submittedName>
</protein>